<dbReference type="EMBL" id="KB405094">
    <property type="protein sequence ID" value="EMF52973.1"/>
    <property type="molecule type" value="Genomic_DNA"/>
</dbReference>
<organism evidence="1 2">
    <name type="scientific">Streptomyces bottropensis ATCC 25435</name>
    <dbReference type="NCBI Taxonomy" id="1054862"/>
    <lineage>
        <taxon>Bacteria</taxon>
        <taxon>Bacillati</taxon>
        <taxon>Actinomycetota</taxon>
        <taxon>Actinomycetes</taxon>
        <taxon>Kitasatosporales</taxon>
        <taxon>Streptomycetaceae</taxon>
        <taxon>Streptomyces</taxon>
    </lineage>
</organism>
<dbReference type="AlphaFoldDB" id="M3EUZ3"/>
<proteinExistence type="predicted"/>
<gene>
    <name evidence="1" type="ORF">SBD_6049</name>
</gene>
<evidence type="ECO:0000313" key="1">
    <source>
        <dbReference type="EMBL" id="EMF52973.1"/>
    </source>
</evidence>
<dbReference type="Proteomes" id="UP000030760">
    <property type="component" value="Unassembled WGS sequence"/>
</dbReference>
<accession>M3EUZ3</accession>
<reference evidence="2" key="1">
    <citation type="journal article" date="2013" name="Genome Announc.">
        <title>Draft Genome Sequence of Streptomyces bottropensis ATCC 25435, a Bottromycin-Producing Actinomycete.</title>
        <authorList>
            <person name="Zhang H."/>
            <person name="Zhou W."/>
            <person name="Zhuang Y."/>
            <person name="Liang X."/>
            <person name="Liu T."/>
        </authorList>
    </citation>
    <scope>NUCLEOTIDE SEQUENCE [LARGE SCALE GENOMIC DNA]</scope>
    <source>
        <strain evidence="2">ATCC 25435</strain>
    </source>
</reference>
<sequence>MRDDSVWLRCRAGHEAREPRLDAAWYNRNSSPVDQWHPTLEDGLRHPGH</sequence>
<protein>
    <submittedName>
        <fullName evidence="1">Uncharacterized protein</fullName>
    </submittedName>
</protein>
<evidence type="ECO:0000313" key="2">
    <source>
        <dbReference type="Proteomes" id="UP000030760"/>
    </source>
</evidence>
<name>M3EUZ3_9ACTN</name>